<reference evidence="4" key="1">
    <citation type="journal article" date="2011" name="Genome Biol.">
        <title>Comparative and functional genomics provide insights into the pathogenicity of dermatophytic fungi.</title>
        <authorList>
            <person name="Burmester A."/>
            <person name="Shelest E."/>
            <person name="Gloeckner G."/>
            <person name="Heddergott C."/>
            <person name="Schindler S."/>
            <person name="Staib P."/>
            <person name="Heidel A."/>
            <person name="Felder M."/>
            <person name="Petzold A."/>
            <person name="Szafranski K."/>
            <person name="Feuermann M."/>
            <person name="Pedruzzi I."/>
            <person name="Priebe S."/>
            <person name="Groth M."/>
            <person name="Winkler R."/>
            <person name="Li W."/>
            <person name="Kniemeyer O."/>
            <person name="Schroeckh V."/>
            <person name="Hertweck C."/>
            <person name="Hube B."/>
            <person name="White T.C."/>
            <person name="Platzer M."/>
            <person name="Guthke R."/>
            <person name="Heitman J."/>
            <person name="Woestemeyer J."/>
            <person name="Zipfel P.F."/>
            <person name="Monod M."/>
            <person name="Brakhage A.A."/>
        </authorList>
    </citation>
    <scope>NUCLEOTIDE SEQUENCE [LARGE SCALE GENOMIC DNA]</scope>
    <source>
        <strain evidence="4">HKI 0517</strain>
    </source>
</reference>
<feature type="compositionally biased region" description="Acidic residues" evidence="2">
    <location>
        <begin position="376"/>
        <end position="392"/>
    </location>
</feature>
<dbReference type="InterPro" id="IPR001680">
    <property type="entry name" value="WD40_rpt"/>
</dbReference>
<dbReference type="KEGG" id="tve:TRV_07812"/>
<feature type="compositionally biased region" description="Basic and acidic residues" evidence="2">
    <location>
        <begin position="21"/>
        <end position="30"/>
    </location>
</feature>
<dbReference type="EMBL" id="ACYE01000483">
    <property type="protein sequence ID" value="EFE37531.1"/>
    <property type="molecule type" value="Genomic_DNA"/>
</dbReference>
<evidence type="ECO:0000256" key="1">
    <source>
        <dbReference type="PROSITE-ProRule" id="PRU00221"/>
    </source>
</evidence>
<feature type="region of interest" description="Disordered" evidence="2">
    <location>
        <begin position="1"/>
        <end position="30"/>
    </location>
</feature>
<dbReference type="PANTHER" id="PTHR19879">
    <property type="entry name" value="TRANSCRIPTION INITIATION FACTOR TFIID"/>
    <property type="match status" value="1"/>
</dbReference>
<feature type="repeat" description="WD" evidence="1">
    <location>
        <begin position="275"/>
        <end position="316"/>
    </location>
</feature>
<keyword evidence="4" id="KW-1185">Reference proteome</keyword>
<proteinExistence type="predicted"/>
<comment type="caution">
    <text evidence="3">The sequence shown here is derived from an EMBL/GenBank/DDBJ whole genome shotgun (WGS) entry which is preliminary data.</text>
</comment>
<sequence>MKIEDDGDNEDEDEQDEDKEASERKIEGLEERSACRHRTETTSFRLRKALVLDIHCAQLVKAQLENAERKREKSKNSNGSPIKLQSKILAIAADPTRSDAVFLAESAGTARQLILEVGCWDKCIWSWDVKTRKPGHKFTGHTDFVKAVVYVHADGRSLLISGGADAEVIIWDATAGTRLHVLKGHTHGIQCLAVDPIARTEGNPLTVFSSSSGQGIHSFTVPASLSDAVLSDPFKVHETSIYKIFFDEDGDLWTASADNIARCLTRQSGWKSETALEHPDYVKDIVVDEARGWVVTACRDEEVRVWDRATGELHHTYSGHFEEVTGLLIVGSKVVSVSIDATVRQWPLDPREIQLAKAAEKQKPPAVPEPAPESMLTEEEERELDELLNDSS</sequence>
<gene>
    <name evidence="3" type="ORF">TRV_07812</name>
</gene>
<feature type="repeat" description="WD" evidence="1">
    <location>
        <begin position="138"/>
        <end position="181"/>
    </location>
</feature>
<evidence type="ECO:0000313" key="3">
    <source>
        <dbReference type="EMBL" id="EFE37531.1"/>
    </source>
</evidence>
<organism evidence="3 4">
    <name type="scientific">Trichophyton verrucosum (strain HKI 0517)</name>
    <dbReference type="NCBI Taxonomy" id="663202"/>
    <lineage>
        <taxon>Eukaryota</taxon>
        <taxon>Fungi</taxon>
        <taxon>Dikarya</taxon>
        <taxon>Ascomycota</taxon>
        <taxon>Pezizomycotina</taxon>
        <taxon>Eurotiomycetes</taxon>
        <taxon>Eurotiomycetidae</taxon>
        <taxon>Onygenales</taxon>
        <taxon>Arthrodermataceae</taxon>
        <taxon>Trichophyton</taxon>
    </lineage>
</organism>
<dbReference type="SUPFAM" id="SSF50978">
    <property type="entry name" value="WD40 repeat-like"/>
    <property type="match status" value="1"/>
</dbReference>
<dbReference type="OrthoDB" id="6262491at2759"/>
<accession>D4DKT8</accession>
<dbReference type="InterPro" id="IPR015943">
    <property type="entry name" value="WD40/YVTN_repeat-like_dom_sf"/>
</dbReference>
<evidence type="ECO:0000256" key="2">
    <source>
        <dbReference type="SAM" id="MobiDB-lite"/>
    </source>
</evidence>
<dbReference type="Proteomes" id="UP000008383">
    <property type="component" value="Unassembled WGS sequence"/>
</dbReference>
<dbReference type="FunFam" id="2.130.10.10:FF:001196">
    <property type="entry name" value="WD repeat protein (AFU_orthologue AFUA_1G12380)"/>
    <property type="match status" value="1"/>
</dbReference>
<dbReference type="PROSITE" id="PS50082">
    <property type="entry name" value="WD_REPEATS_2"/>
    <property type="match status" value="2"/>
</dbReference>
<dbReference type="GeneID" id="9579546"/>
<dbReference type="Pfam" id="PF00400">
    <property type="entry name" value="WD40"/>
    <property type="match status" value="2"/>
</dbReference>
<dbReference type="SMART" id="SM00320">
    <property type="entry name" value="WD40"/>
    <property type="match status" value="5"/>
</dbReference>
<dbReference type="Gene3D" id="2.130.10.10">
    <property type="entry name" value="YVTN repeat-like/Quinoprotein amine dehydrogenase"/>
    <property type="match status" value="1"/>
</dbReference>
<name>D4DKT8_TRIVH</name>
<evidence type="ECO:0000313" key="4">
    <source>
        <dbReference type="Proteomes" id="UP000008383"/>
    </source>
</evidence>
<dbReference type="PROSITE" id="PS50294">
    <property type="entry name" value="WD_REPEATS_REGION"/>
    <property type="match status" value="1"/>
</dbReference>
<dbReference type="PANTHER" id="PTHR19879:SF9">
    <property type="entry name" value="TRANSCRIPTION INITIATION FACTOR TFIID SUBUNIT 5"/>
    <property type="match status" value="1"/>
</dbReference>
<feature type="region of interest" description="Disordered" evidence="2">
    <location>
        <begin position="358"/>
        <end position="392"/>
    </location>
</feature>
<feature type="compositionally biased region" description="Acidic residues" evidence="2">
    <location>
        <begin position="1"/>
        <end position="20"/>
    </location>
</feature>
<dbReference type="HOGENOM" id="CLU_000288_57_4_1"/>
<dbReference type="AlphaFoldDB" id="D4DKT8"/>
<keyword evidence="1" id="KW-0853">WD repeat</keyword>
<protein>
    <submittedName>
        <fullName evidence="3">Uncharacterized protein</fullName>
    </submittedName>
</protein>
<dbReference type="InterPro" id="IPR036322">
    <property type="entry name" value="WD40_repeat_dom_sf"/>
</dbReference>
<dbReference type="RefSeq" id="XP_003018176.1">
    <property type="nucleotide sequence ID" value="XM_003018130.1"/>
</dbReference>